<dbReference type="InterPro" id="IPR003661">
    <property type="entry name" value="HisK_dim/P_dom"/>
</dbReference>
<evidence type="ECO:0000313" key="11">
    <source>
        <dbReference type="Proteomes" id="UP000662888"/>
    </source>
</evidence>
<dbReference type="Gene3D" id="3.30.565.10">
    <property type="entry name" value="Histidine kinase-like ATPase, C-terminal domain"/>
    <property type="match status" value="1"/>
</dbReference>
<keyword evidence="4" id="KW-0808">Transferase</keyword>
<gene>
    <name evidence="10" type="ORF">IV454_27110</name>
</gene>
<evidence type="ECO:0000256" key="7">
    <source>
        <dbReference type="SAM" id="Phobius"/>
    </source>
</evidence>
<dbReference type="CDD" id="cd00082">
    <property type="entry name" value="HisKA"/>
    <property type="match status" value="1"/>
</dbReference>
<dbReference type="PANTHER" id="PTHR45453">
    <property type="entry name" value="PHOSPHATE REGULON SENSOR PROTEIN PHOR"/>
    <property type="match status" value="1"/>
</dbReference>
<evidence type="ECO:0000256" key="1">
    <source>
        <dbReference type="ARBA" id="ARBA00000085"/>
    </source>
</evidence>
<dbReference type="PROSITE" id="PS50109">
    <property type="entry name" value="HIS_KIN"/>
    <property type="match status" value="1"/>
</dbReference>
<dbReference type="Proteomes" id="UP000662888">
    <property type="component" value="Chromosome"/>
</dbReference>
<evidence type="ECO:0000313" key="10">
    <source>
        <dbReference type="EMBL" id="QPI49102.1"/>
    </source>
</evidence>
<protein>
    <recommendedName>
        <fullName evidence="2">histidine kinase</fullName>
        <ecNumber evidence="2">2.7.13.3</ecNumber>
    </recommendedName>
</protein>
<accession>A0AA48WCP2</accession>
<dbReference type="InterPro" id="IPR005467">
    <property type="entry name" value="His_kinase_dom"/>
</dbReference>
<feature type="domain" description="Histidine kinase" evidence="8">
    <location>
        <begin position="297"/>
        <end position="513"/>
    </location>
</feature>
<evidence type="ECO:0000256" key="2">
    <source>
        <dbReference type="ARBA" id="ARBA00012438"/>
    </source>
</evidence>
<keyword evidence="7" id="KW-0472">Membrane</keyword>
<reference evidence="10 11" key="1">
    <citation type="submission" date="2020-11" db="EMBL/GenBank/DDBJ databases">
        <authorList>
            <person name="Sun Q."/>
        </authorList>
    </citation>
    <scope>NUCLEOTIDE SEQUENCE [LARGE SCALE GENOMIC DNA]</scope>
    <source>
        <strain evidence="10 11">P8398</strain>
    </source>
</reference>
<evidence type="ECO:0000256" key="6">
    <source>
        <dbReference type="ARBA" id="ARBA00023012"/>
    </source>
</evidence>
<dbReference type="Pfam" id="PF02518">
    <property type="entry name" value="HATPase_c"/>
    <property type="match status" value="1"/>
</dbReference>
<dbReference type="InterPro" id="IPR003594">
    <property type="entry name" value="HATPase_dom"/>
</dbReference>
<dbReference type="InterPro" id="IPR006189">
    <property type="entry name" value="CHASE_dom"/>
</dbReference>
<dbReference type="InterPro" id="IPR036890">
    <property type="entry name" value="HATPase_C_sf"/>
</dbReference>
<evidence type="ECO:0000256" key="3">
    <source>
        <dbReference type="ARBA" id="ARBA00022553"/>
    </source>
</evidence>
<organism evidence="10 11">
    <name type="scientific">Massilia antarctica</name>
    <dbReference type="NCBI Taxonomy" id="2765360"/>
    <lineage>
        <taxon>Bacteria</taxon>
        <taxon>Pseudomonadati</taxon>
        <taxon>Pseudomonadota</taxon>
        <taxon>Betaproteobacteria</taxon>
        <taxon>Burkholderiales</taxon>
        <taxon>Oxalobacteraceae</taxon>
        <taxon>Telluria group</taxon>
        <taxon>Massilia</taxon>
    </lineage>
</organism>
<keyword evidence="11" id="KW-1185">Reference proteome</keyword>
<evidence type="ECO:0000259" key="9">
    <source>
        <dbReference type="PROSITE" id="PS50839"/>
    </source>
</evidence>
<dbReference type="SUPFAM" id="SSF47384">
    <property type="entry name" value="Homodimeric domain of signal transducing histidine kinase"/>
    <property type="match status" value="1"/>
</dbReference>
<dbReference type="PROSITE" id="PS50839">
    <property type="entry name" value="CHASE"/>
    <property type="match status" value="1"/>
</dbReference>
<feature type="domain" description="CHASE" evidence="9">
    <location>
        <begin position="127"/>
        <end position="180"/>
    </location>
</feature>
<evidence type="ECO:0000256" key="5">
    <source>
        <dbReference type="ARBA" id="ARBA00022777"/>
    </source>
</evidence>
<dbReference type="PRINTS" id="PR00344">
    <property type="entry name" value="BCTRLSENSOR"/>
</dbReference>
<dbReference type="SMART" id="SM00388">
    <property type="entry name" value="HisKA"/>
    <property type="match status" value="1"/>
</dbReference>
<keyword evidence="7" id="KW-0812">Transmembrane</keyword>
<comment type="catalytic activity">
    <reaction evidence="1">
        <text>ATP + protein L-histidine = ADP + protein N-phospho-L-histidine.</text>
        <dbReference type="EC" id="2.7.13.3"/>
    </reaction>
</comment>
<dbReference type="SMART" id="SM01079">
    <property type="entry name" value="CHASE"/>
    <property type="match status" value="1"/>
</dbReference>
<dbReference type="InterPro" id="IPR004358">
    <property type="entry name" value="Sig_transdc_His_kin-like_C"/>
</dbReference>
<dbReference type="InterPro" id="IPR050351">
    <property type="entry name" value="BphY/WalK/GraS-like"/>
</dbReference>
<dbReference type="SMART" id="SM00387">
    <property type="entry name" value="HATPase_c"/>
    <property type="match status" value="1"/>
</dbReference>
<keyword evidence="3" id="KW-0597">Phosphoprotein</keyword>
<dbReference type="PANTHER" id="PTHR45453:SF1">
    <property type="entry name" value="PHOSPHATE REGULON SENSOR PROTEIN PHOR"/>
    <property type="match status" value="1"/>
</dbReference>
<dbReference type="Pfam" id="PF00512">
    <property type="entry name" value="HisKA"/>
    <property type="match status" value="1"/>
</dbReference>
<keyword evidence="5" id="KW-0418">Kinase</keyword>
<sequence length="522" mass="55941">MTLRWHSTPLARTVLVCLVVGATCLRLDWLATQSFHTRERARVAEQAAALRALLEQRLHLHLAPLAAGAAVVQLKPDLTPAQFQRLGQSLLKDAPAVRTLALSPHAVVRDVFPPEQARELHAMPGGEQSARDGTMRLAGPMRLSDGAIGMVARRPVYLDPDTRLQLWGFVSAVIDYERFIVLARPLLAAPGIDVALRHVSLSGAPGAAFHGTAATFDGLPETALVATPDGFWQIGARLHGGWDQPRPYSLALRLLMLAVLLVTGAATWLLRARGLRNKMLLRKLESGEAARVQWVADTSHELRTPITILATHLDAMQDGIIAPTPANLAVLSDTVKEMERLVSDLHVLARADAGAQALRCEPVDLAELCGEVAAAFAPRLASHPLRYSLVDTLPPGWVARGDRQRLGQVLSNLLGNCLRYSDAGGEVQVALALHGQQIVISVDDTAPGVPDAALARLFERFYRVDESRSRASGGSGLGLAICEAIVGGHGGRMRASHSALGGLRIDIMLPAHAPGDHHGDCP</sequence>
<feature type="transmembrane region" description="Helical" evidence="7">
    <location>
        <begin position="250"/>
        <end position="270"/>
    </location>
</feature>
<dbReference type="SUPFAM" id="SSF55874">
    <property type="entry name" value="ATPase domain of HSP90 chaperone/DNA topoisomerase II/histidine kinase"/>
    <property type="match status" value="1"/>
</dbReference>
<dbReference type="InterPro" id="IPR036097">
    <property type="entry name" value="HisK_dim/P_sf"/>
</dbReference>
<name>A0AA48WCP2_9BURK</name>
<evidence type="ECO:0000256" key="4">
    <source>
        <dbReference type="ARBA" id="ARBA00022679"/>
    </source>
</evidence>
<proteinExistence type="predicted"/>
<evidence type="ECO:0000259" key="8">
    <source>
        <dbReference type="PROSITE" id="PS50109"/>
    </source>
</evidence>
<keyword evidence="7" id="KW-1133">Transmembrane helix</keyword>
<dbReference type="Gene3D" id="1.10.287.130">
    <property type="match status" value="1"/>
</dbReference>
<dbReference type="EMBL" id="CP065053">
    <property type="protein sequence ID" value="QPI49102.1"/>
    <property type="molecule type" value="Genomic_DNA"/>
</dbReference>
<keyword evidence="6" id="KW-0902">Two-component regulatory system</keyword>
<dbReference type="EC" id="2.7.13.3" evidence="2"/>
<dbReference type="RefSeq" id="WP_206088686.1">
    <property type="nucleotide sequence ID" value="NZ_CP065053.1"/>
</dbReference>